<proteinExistence type="predicted"/>
<comment type="caution">
    <text evidence="1">The sequence shown here is derived from an EMBL/GenBank/DDBJ whole genome shotgun (WGS) entry which is preliminary data.</text>
</comment>
<keyword evidence="1" id="KW-0645">Protease</keyword>
<evidence type="ECO:0000313" key="1">
    <source>
        <dbReference type="EMBL" id="KAF5908564.1"/>
    </source>
</evidence>
<organism evidence="1 2">
    <name type="scientific">Clarias magur</name>
    <name type="common">Asian catfish</name>
    <name type="synonym">Macropteronotus magur</name>
    <dbReference type="NCBI Taxonomy" id="1594786"/>
    <lineage>
        <taxon>Eukaryota</taxon>
        <taxon>Metazoa</taxon>
        <taxon>Chordata</taxon>
        <taxon>Craniata</taxon>
        <taxon>Vertebrata</taxon>
        <taxon>Euteleostomi</taxon>
        <taxon>Actinopterygii</taxon>
        <taxon>Neopterygii</taxon>
        <taxon>Teleostei</taxon>
        <taxon>Ostariophysi</taxon>
        <taxon>Siluriformes</taxon>
        <taxon>Clariidae</taxon>
        <taxon>Clarias</taxon>
    </lineage>
</organism>
<reference evidence="1" key="1">
    <citation type="submission" date="2020-07" db="EMBL/GenBank/DDBJ databases">
        <title>Clarias magur genome sequencing, assembly and annotation.</title>
        <authorList>
            <person name="Kushwaha B."/>
            <person name="Kumar R."/>
            <person name="Das P."/>
            <person name="Joshi C.G."/>
            <person name="Kumar D."/>
            <person name="Nagpure N.S."/>
            <person name="Pandey M."/>
            <person name="Agarwal S."/>
            <person name="Srivastava S."/>
            <person name="Singh M."/>
            <person name="Sahoo L."/>
            <person name="Jayasankar P."/>
            <person name="Meher P.K."/>
            <person name="Koringa P.G."/>
            <person name="Iquebal M.A."/>
            <person name="Das S.P."/>
            <person name="Bit A."/>
            <person name="Patnaik S."/>
            <person name="Patel N."/>
            <person name="Shah T.M."/>
            <person name="Hinsu A."/>
            <person name="Jena J.K."/>
        </authorList>
    </citation>
    <scope>NUCLEOTIDE SEQUENCE</scope>
    <source>
        <strain evidence="1">CIFAMagur01</strain>
        <tissue evidence="1">Testis</tissue>
    </source>
</reference>
<keyword evidence="1" id="KW-0378">Hydrolase</keyword>
<dbReference type="AlphaFoldDB" id="A0A8J4XB38"/>
<evidence type="ECO:0000313" key="2">
    <source>
        <dbReference type="Proteomes" id="UP000727407"/>
    </source>
</evidence>
<dbReference type="GO" id="GO:0008233">
    <property type="term" value="F:peptidase activity"/>
    <property type="evidence" value="ECO:0007669"/>
    <property type="project" value="UniProtKB-KW"/>
</dbReference>
<dbReference type="GO" id="GO:0006508">
    <property type="term" value="P:proteolysis"/>
    <property type="evidence" value="ECO:0007669"/>
    <property type="project" value="UniProtKB-KW"/>
</dbReference>
<gene>
    <name evidence="1" type="primary">sppA</name>
    <name evidence="1" type="ORF">DAT39_001638</name>
</gene>
<sequence>MSRFFRSSYLMCCSLADAAVFQHKGTWEGAGGEKDSGMLLTCRQRDDIEG</sequence>
<accession>A0A8J4XB38</accession>
<keyword evidence="2" id="KW-1185">Reference proteome</keyword>
<dbReference type="EMBL" id="QNUK01000012">
    <property type="protein sequence ID" value="KAF5908564.1"/>
    <property type="molecule type" value="Genomic_DNA"/>
</dbReference>
<protein>
    <submittedName>
        <fullName evidence="1">Protease 4</fullName>
    </submittedName>
</protein>
<dbReference type="Proteomes" id="UP000727407">
    <property type="component" value="Unassembled WGS sequence"/>
</dbReference>
<name>A0A8J4XB38_CLAMG</name>